<reference evidence="3" key="1">
    <citation type="submission" date="2014-05" db="EMBL/GenBank/DDBJ databases">
        <authorList>
            <person name="Chronopoulou M."/>
        </authorList>
    </citation>
    <scope>NUCLEOTIDE SEQUENCE</scope>
    <source>
        <tissue evidence="3">Whole organism</tissue>
    </source>
</reference>
<dbReference type="PANTHER" id="PTHR15976:SF16">
    <property type="entry name" value="ASTEROID DOMAIN-CONTAINING PROTEIN"/>
    <property type="match status" value="1"/>
</dbReference>
<evidence type="ECO:0000313" key="3">
    <source>
        <dbReference type="EMBL" id="CDW35571.1"/>
    </source>
</evidence>
<sequence length="873" mass="100436">MGKNNTTNSVNKFHKEISSMSLFPHPYDLTRFLEQHFTDHRNIRTLSLTGPDAYKYKRDHSHQPFKLLLNGEDHLHILYGSHYSDWVCGGQWGSMMKGLDVFMAKLRDYHVLLAVCLNGSHEPKRFKEWVRRQEQMKDNANKIFRRLKKSGLAPPASWWVPPCGLKSVLRLGLATLNTPAFCSLDDYIIDIMDFYWKNNFHGVLGGSQDFFFFKCPRLFAPPFVGPSLDFNIITREYDVKGIGKSLGLNPAEFCLLGALLGNHILTVDDLSNFHNQLVPQLKQVKKIKIIHKLVKEIVYYIRGLSSVYNYEKIGHHLFGSTSEGPDPRVKKIKESMEYYFRGTLEGSRKHRKTEPLLIAQKLHSLPEEGIEFCSHDSTNVSGCHTLSNGGNIENHLANELTPCFDEKASISVLSESEKGPSVVNNISYSNERKSPAKEESHTNEDVKTIPIPYEVRRTATERHRLGAMSSYIYQVLCYGEIKFPVILENMKPNNLELPRIYEFYRPLRQYVYAILFNLHHHKFTRKQNQETKRTLESKISGLLQKSETANLSEEDTVIASEKVKKLKKDLEKLDLPESHEVKIREWLPYNSYQKPCIVEGVEVPWGVPTVQRLWFGTSMEDKEKRIRAFMSCIRCDDVKPLLLQPHLIPPNFVFMACILRYIMVSSNYPVLKKSELDVFLLTSLQVGTYSDPSQLDAVTPRGVQLASLFMEGVEMALFANDACGAPFPLHMTLPWTFFDGVLFHMYLQKAASVQNLYELCDNDELLVSRVEIMKSVIIPELMNNEYLIRYPKRNIMGENGYYGFLEGGRSFHKSNFLHPGPFPRGKAMAKKKVTKGKPFSYNESSKKSYTKKTERSTMKKKFLEKVNDEEFAH</sequence>
<name>A0A0K2UCY2_LEPSM</name>
<dbReference type="InterPro" id="IPR026784">
    <property type="entry name" value="Coact_PPARg"/>
</dbReference>
<dbReference type="AlphaFoldDB" id="A0A0K2UCY2"/>
<dbReference type="InterPro" id="IPR029060">
    <property type="entry name" value="PIN-like_dom_sf"/>
</dbReference>
<dbReference type="SUPFAM" id="SSF88723">
    <property type="entry name" value="PIN domain-like"/>
    <property type="match status" value="1"/>
</dbReference>
<feature type="region of interest" description="Disordered" evidence="2">
    <location>
        <begin position="833"/>
        <end position="856"/>
    </location>
</feature>
<proteinExistence type="inferred from homology"/>
<feature type="compositionally biased region" description="Basic and acidic residues" evidence="2">
    <location>
        <begin position="430"/>
        <end position="444"/>
    </location>
</feature>
<dbReference type="GO" id="GO:0005634">
    <property type="term" value="C:nucleus"/>
    <property type="evidence" value="ECO:0007669"/>
    <property type="project" value="TreeGrafter"/>
</dbReference>
<evidence type="ECO:0000256" key="1">
    <source>
        <dbReference type="ARBA" id="ARBA00009495"/>
    </source>
</evidence>
<comment type="similarity">
    <text evidence="1">Belongs to the constitutive coactivator of PPAR-gamma family.</text>
</comment>
<evidence type="ECO:0000256" key="2">
    <source>
        <dbReference type="SAM" id="MobiDB-lite"/>
    </source>
</evidence>
<dbReference type="EMBL" id="HACA01018210">
    <property type="protein sequence ID" value="CDW35571.1"/>
    <property type="molecule type" value="Transcribed_RNA"/>
</dbReference>
<dbReference type="PANTHER" id="PTHR15976">
    <property type="entry name" value="CONSTITUTIVE COACTIVATOR OF PEROXISOME PROLIFERATOR-ACTIVATED RECEPTOR GAMMA"/>
    <property type="match status" value="1"/>
</dbReference>
<accession>A0A0K2UCY2</accession>
<organism evidence="3">
    <name type="scientific">Lepeophtheirus salmonis</name>
    <name type="common">Salmon louse</name>
    <name type="synonym">Caligus salmonis</name>
    <dbReference type="NCBI Taxonomy" id="72036"/>
    <lineage>
        <taxon>Eukaryota</taxon>
        <taxon>Metazoa</taxon>
        <taxon>Ecdysozoa</taxon>
        <taxon>Arthropoda</taxon>
        <taxon>Crustacea</taxon>
        <taxon>Multicrustacea</taxon>
        <taxon>Hexanauplia</taxon>
        <taxon>Copepoda</taxon>
        <taxon>Siphonostomatoida</taxon>
        <taxon>Caligidae</taxon>
        <taxon>Lepeophtheirus</taxon>
    </lineage>
</organism>
<dbReference type="OrthoDB" id="10061469at2759"/>
<protein>
    <submittedName>
        <fullName evidence="3">Uncharacterized protein</fullName>
    </submittedName>
</protein>
<feature type="region of interest" description="Disordered" evidence="2">
    <location>
        <begin position="423"/>
        <end position="444"/>
    </location>
</feature>